<evidence type="ECO:0000259" key="3">
    <source>
        <dbReference type="Pfam" id="PF19078"/>
    </source>
</evidence>
<evidence type="ECO:0000256" key="2">
    <source>
        <dbReference type="SAM" id="MobiDB-lite"/>
    </source>
</evidence>
<dbReference type="PANTHER" id="PTHR34677">
    <property type="match status" value="1"/>
</dbReference>
<dbReference type="Proteomes" id="UP001208935">
    <property type="component" value="Unassembled WGS sequence"/>
</dbReference>
<dbReference type="NCBIfam" id="NF041766">
    <property type="entry name" value="choice_anch_U"/>
    <property type="match status" value="1"/>
</dbReference>
<dbReference type="Pfam" id="PF19078">
    <property type="entry name" value="Big_12"/>
    <property type="match status" value="12"/>
</dbReference>
<feature type="domain" description="Bacterial Ig-like" evidence="3">
    <location>
        <begin position="596"/>
        <end position="696"/>
    </location>
</feature>
<dbReference type="InterPro" id="IPR014755">
    <property type="entry name" value="Cu-Rt/internalin_Ig-like"/>
</dbReference>
<feature type="domain" description="Bacterial Ig-like" evidence="3">
    <location>
        <begin position="1509"/>
        <end position="1608"/>
    </location>
</feature>
<feature type="domain" description="Bacterial Ig-like" evidence="3">
    <location>
        <begin position="482"/>
        <end position="582"/>
    </location>
</feature>
<organism evidence="4 5">
    <name type="scientific">Verminephrobacter aporrectodeae subsp. tuberculatae</name>
    <dbReference type="NCBI Taxonomy" id="1110392"/>
    <lineage>
        <taxon>Bacteria</taxon>
        <taxon>Pseudomonadati</taxon>
        <taxon>Pseudomonadota</taxon>
        <taxon>Betaproteobacteria</taxon>
        <taxon>Burkholderiales</taxon>
        <taxon>Comamonadaceae</taxon>
        <taxon>Verminephrobacter</taxon>
    </lineage>
</organism>
<feature type="domain" description="Bacterial Ig-like" evidence="3">
    <location>
        <begin position="824"/>
        <end position="924"/>
    </location>
</feature>
<accession>A0ABT3KYN2</accession>
<comment type="caution">
    <text evidence="4">The sequence shown here is derived from an EMBL/GenBank/DDBJ whole genome shotgun (WGS) entry which is preliminary data.</text>
</comment>
<dbReference type="Pfam" id="PF13753">
    <property type="entry name" value="SWM_repeat"/>
    <property type="match status" value="1"/>
</dbReference>
<evidence type="ECO:0000256" key="1">
    <source>
        <dbReference type="ARBA" id="ARBA00022729"/>
    </source>
</evidence>
<dbReference type="PANTHER" id="PTHR34677:SF3">
    <property type="entry name" value="BACTERIAL IG-LIKE DOMAIN-CONTAINING PROTEIN"/>
    <property type="match status" value="1"/>
</dbReference>
<gene>
    <name evidence="4" type="ORF">D5039_20455</name>
</gene>
<protein>
    <recommendedName>
        <fullName evidence="3">Bacterial Ig-like domain-containing protein</fullName>
    </recommendedName>
</protein>
<dbReference type="RefSeq" id="WP_265283271.1">
    <property type="nucleotide sequence ID" value="NZ_QZCW01000004.1"/>
</dbReference>
<feature type="compositionally biased region" description="Low complexity" evidence="2">
    <location>
        <begin position="1636"/>
        <end position="1645"/>
    </location>
</feature>
<name>A0ABT3KYN2_9BURK</name>
<evidence type="ECO:0000313" key="4">
    <source>
        <dbReference type="EMBL" id="MCW5323425.1"/>
    </source>
</evidence>
<feature type="domain" description="Bacterial Ig-like" evidence="3">
    <location>
        <begin position="1281"/>
        <end position="1380"/>
    </location>
</feature>
<feature type="region of interest" description="Disordered" evidence="2">
    <location>
        <begin position="339"/>
        <end position="369"/>
    </location>
</feature>
<dbReference type="InterPro" id="IPR044048">
    <property type="entry name" value="Big_12"/>
</dbReference>
<keyword evidence="5" id="KW-1185">Reference proteome</keyword>
<reference evidence="5" key="1">
    <citation type="submission" date="2023-07" db="EMBL/GenBank/DDBJ databases">
        <title>Verminephrobacter genomes.</title>
        <authorList>
            <person name="Lund M.B."/>
        </authorList>
    </citation>
    <scope>NUCLEOTIDE SEQUENCE [LARGE SCALE GENOMIC DNA]</scope>
    <source>
        <strain evidence="5">AtM5-05</strain>
    </source>
</reference>
<feature type="domain" description="Bacterial Ig-like" evidence="3">
    <location>
        <begin position="369"/>
        <end position="468"/>
    </location>
</feature>
<feature type="region of interest" description="Disordered" evidence="2">
    <location>
        <begin position="1610"/>
        <end position="1681"/>
    </location>
</feature>
<feature type="domain" description="Bacterial Ig-like" evidence="3">
    <location>
        <begin position="1053"/>
        <end position="1152"/>
    </location>
</feature>
<feature type="domain" description="Bacterial Ig-like" evidence="3">
    <location>
        <begin position="255"/>
        <end position="354"/>
    </location>
</feature>
<dbReference type="EMBL" id="QZCW01000004">
    <property type="protein sequence ID" value="MCW5323425.1"/>
    <property type="molecule type" value="Genomic_DNA"/>
</dbReference>
<feature type="domain" description="Bacterial Ig-like" evidence="3">
    <location>
        <begin position="1395"/>
        <end position="1494"/>
    </location>
</feature>
<dbReference type="InterPro" id="IPR028059">
    <property type="entry name" value="SWM_rpt"/>
</dbReference>
<feature type="domain" description="Bacterial Ig-like" evidence="3">
    <location>
        <begin position="1167"/>
        <end position="1266"/>
    </location>
</feature>
<dbReference type="InterPro" id="IPR053784">
    <property type="entry name" value="Choice_anch_U_dom"/>
</dbReference>
<dbReference type="Gene3D" id="2.60.40.1220">
    <property type="match status" value="4"/>
</dbReference>
<keyword evidence="1" id="KW-0732">Signal</keyword>
<feature type="domain" description="Bacterial Ig-like" evidence="3">
    <location>
        <begin position="939"/>
        <end position="1038"/>
    </location>
</feature>
<dbReference type="NCBIfam" id="TIGR02059">
    <property type="entry name" value="swm_rep_I"/>
    <property type="match status" value="1"/>
</dbReference>
<dbReference type="InterPro" id="IPR011801">
    <property type="entry name" value="Swm_rep_I_cyn"/>
</dbReference>
<feature type="domain" description="Bacterial Ig-like" evidence="3">
    <location>
        <begin position="711"/>
        <end position="810"/>
    </location>
</feature>
<evidence type="ECO:0000313" key="5">
    <source>
        <dbReference type="Proteomes" id="UP001208935"/>
    </source>
</evidence>
<proteinExistence type="predicted"/>
<sequence length="1800" mass="185294">MPDNTTPMPPMVNWFESTIRTDITEPHSHVELGIDHSATADVTLKFFQPVKGFGARNVVLKDGIGAVSTPTAVNPDANGYSDTWTFTISTTEGPYDLIGAPLKVKLSGVTNQGGIEGSNNPENTGLTYSMDLTRPTVTNATVTGNQLVLVWNEALAGRSTPQANTAFRVLVDGTAQDVSAVAVNAMAMTVTLTLSTPVSPGQAVKVSYTDPLAHGASTGVIRDHMGNGANSFTEMAVTHSAPAAAAHTTPPVDSSELNAEITLADSALTAGETTTVTFTFNKPVNGFDARDISCRNGTLSAPVANAERTVWTATLTPTANVNAPSNVIHADLAGVTDDAGKAGEGEANSANYSVDTRPAADTTPPVDSSELDAEITLADSALTAGETTIVTFTFNKPVNGFDARDISCRNGTLSAPTANAERTVWTATLTPTANVNAPSNAVHADLTGVTDDAGNAGEWEVNSANYSVDTRPAAGAAPQVDSSELDVNITIADSALTAGETTIVTFTFNKPVNGFDARDISCRNGTLSAPTANAERTVWTATLTPTANVNAPWNAVHADLTGVTDDAGNAGEWEVNSANYSVDTRPAAGAAPQVDSSELDVNITIADSALTAGETTTVTFTFNKPVNGFDARDIGCTNGTLSAPTANAERTVWTATLTPTANVNAPSNAIHADLTGVTDDAGNAGEWEVSSANYTVDTRPAADTTPPVDSRELDVHITIADSALTAGETTIVTFTFNKPVNGFDARDIGCTNGTLSLPTANAERTVWTATLTPTANVNAPWNAVHADLTGVTDDAGNAGEWEVNSANYSVDTRPAAGAAPQVDSSELDVNITIADSALTAGETTTVTFTFNKPVNGFDARDIGCTNGTLSAPTANAERTVWTATLTPTANVNAPTNVIHADLTGVTDDAGKAGEWEVSSANYSVDTRPAAGAAPQVDSRELDAEITLADSALTVGETTTVTVTFNKPVNGFDARDISCRNGTLSAPTANAERTVWTATLTPTANVNAPSNAIHADLTGVTDDAGNAGEWEVNSANYSVDTRPAAGAAPQVDSSELDVHITLADSALTVGETTIVTFTFNKPVNGFDARDIGCTNGTLSAPTANAERTVWTATLTPTANVNAPSNTIHADLTGVTDDAGKAGEWEATSANYSVDTRPAAGAAPQVDSSELDAEITLADSVLTVGETTTVTVTFNKPVNGFDARDIACTNGTLSAPTANAERTVWTATLTPTANVNAPTNVIHADLTGVTDDAGNAGEWEVSSANYSVDTRPAAGAAPPVDSSELDAEITLADSALTVGETTTVTFTFNKPVNGFDARDIACTNGTLSLPTANAERTVWTATLTPTANVNAPTNVIHADLTGVTDDAGKAGEWEVNSANYSVDTRPAAGAAPQVDSSELDVHITLADSALTVGETTIVTFTFNKPVNGFDARDIGCTNGTLSLPTANAERTVWTATLTPPANVSAPTNTIHADLTGVTDDAGNAGEWEVSSANYSVDTRPAAGAAPQVDSRELDAEITLADSALTVGETTTVTVTFNKPVNGFDARDIGCTNGTLSAPVANAERTVWTATLTPTANVNAPTNTIHADLTGVTDDAGKAGEWEVSSANYTVDTRPAADASAPRSFRASDADNGAASHAQENQETQENQAPDSAAAATGDGTQEDRVQAAGSNTRITSLEHKEAPAQLSRALETPIALTGFKATLDTAGSSETFSLYADPKSGANGYWVQDGTGALVNLASALYGGKVVHEDGRSRLDFAIKDGGQFDADGQADGVITAFGAAAQMPLSITGQASDGLREGFWF</sequence>